<dbReference type="OrthoDB" id="9809206at2"/>
<dbReference type="EMBL" id="VORY01000003">
    <property type="protein sequence ID" value="TXD94712.1"/>
    <property type="molecule type" value="Genomic_DNA"/>
</dbReference>
<protein>
    <submittedName>
        <fullName evidence="12">Mechanosensitive ion channel</fullName>
    </submittedName>
</protein>
<dbReference type="SUPFAM" id="SSF50182">
    <property type="entry name" value="Sm-like ribonucleoproteins"/>
    <property type="match status" value="1"/>
</dbReference>
<dbReference type="InterPro" id="IPR049142">
    <property type="entry name" value="MS_channel_1st"/>
</dbReference>
<keyword evidence="13" id="KW-1185">Reference proteome</keyword>
<sequence length="316" mass="35832">MEYLDNWEAYATEYTDKFIDFLPSLLYAIFLLVFGLWLINILVKYIRKYFDKKDYDPTLENFAVSITNWTLKIILFVLVITKLGVETTSLVAIIGAAGLAIGLALQGSLSNFAGGVLIIVLKPFKVGDFIEAQGVSGTVKETSLFYTKLTTFGNQLAIIPNGQLTNDNIINYSVEGKRKDSITIGISYDSDIKQAKDILVNLMAGHEKIFEDPAPQVVVAELADSAVNLSLRFWAYNEDFWDCHWYTIEEAKIRLEAAGVGIPFPQRDVHFYNHSENTEEENKKDNKEGDKVENKEEENKEENKEENNKEENNENN</sequence>
<comment type="caution">
    <text evidence="12">The sequence shown here is derived from an EMBL/GenBank/DDBJ whole genome shotgun (WGS) entry which is preliminary data.</text>
</comment>
<dbReference type="Proteomes" id="UP000321367">
    <property type="component" value="Unassembled WGS sequence"/>
</dbReference>
<evidence type="ECO:0000259" key="11">
    <source>
        <dbReference type="Pfam" id="PF21088"/>
    </source>
</evidence>
<keyword evidence="4 8" id="KW-0812">Transmembrane</keyword>
<evidence type="ECO:0000256" key="6">
    <source>
        <dbReference type="ARBA" id="ARBA00023136"/>
    </source>
</evidence>
<evidence type="ECO:0000256" key="1">
    <source>
        <dbReference type="ARBA" id="ARBA00004651"/>
    </source>
</evidence>
<dbReference type="InterPro" id="IPR011014">
    <property type="entry name" value="MscS_channel_TM-2"/>
</dbReference>
<evidence type="ECO:0000259" key="10">
    <source>
        <dbReference type="Pfam" id="PF21082"/>
    </source>
</evidence>
<keyword evidence="6 8" id="KW-0472">Membrane</keyword>
<evidence type="ECO:0000256" key="3">
    <source>
        <dbReference type="ARBA" id="ARBA00022475"/>
    </source>
</evidence>
<evidence type="ECO:0000256" key="2">
    <source>
        <dbReference type="ARBA" id="ARBA00008017"/>
    </source>
</evidence>
<organism evidence="12 13">
    <name type="scientific">Gillisia hiemivivida</name>
    <dbReference type="NCBI Taxonomy" id="291190"/>
    <lineage>
        <taxon>Bacteria</taxon>
        <taxon>Pseudomonadati</taxon>
        <taxon>Bacteroidota</taxon>
        <taxon>Flavobacteriia</taxon>
        <taxon>Flavobacteriales</taxon>
        <taxon>Flavobacteriaceae</taxon>
        <taxon>Gillisia</taxon>
    </lineage>
</organism>
<dbReference type="Pfam" id="PF05552">
    <property type="entry name" value="MS_channel_1st_1"/>
    <property type="match status" value="1"/>
</dbReference>
<comment type="similarity">
    <text evidence="2">Belongs to the MscS (TC 1.A.23) family.</text>
</comment>
<gene>
    <name evidence="12" type="ORF">ES724_04345</name>
</gene>
<feature type="transmembrane region" description="Helical" evidence="8">
    <location>
        <begin position="92"/>
        <end position="121"/>
    </location>
</feature>
<dbReference type="GO" id="GO:0008381">
    <property type="term" value="F:mechanosensitive monoatomic ion channel activity"/>
    <property type="evidence" value="ECO:0007669"/>
    <property type="project" value="InterPro"/>
</dbReference>
<evidence type="ECO:0000313" key="12">
    <source>
        <dbReference type="EMBL" id="TXD94712.1"/>
    </source>
</evidence>
<feature type="transmembrane region" description="Helical" evidence="8">
    <location>
        <begin position="58"/>
        <end position="80"/>
    </location>
</feature>
<reference evidence="12 13" key="1">
    <citation type="submission" date="2019-08" db="EMBL/GenBank/DDBJ databases">
        <title>Genome sequence of Gillisia hiemivivida IC154 (type strain).</title>
        <authorList>
            <person name="Bowman J.P."/>
        </authorList>
    </citation>
    <scope>NUCLEOTIDE SEQUENCE [LARGE SCALE GENOMIC DNA]</scope>
    <source>
        <strain evidence="12 13">IC154</strain>
    </source>
</reference>
<dbReference type="Pfam" id="PF21082">
    <property type="entry name" value="MS_channel_3rd"/>
    <property type="match status" value="1"/>
</dbReference>
<dbReference type="InterPro" id="IPR006685">
    <property type="entry name" value="MscS_channel_2nd"/>
</dbReference>
<name>A0A5C6ZWM3_9FLAO</name>
<evidence type="ECO:0000256" key="4">
    <source>
        <dbReference type="ARBA" id="ARBA00022692"/>
    </source>
</evidence>
<feature type="region of interest" description="Disordered" evidence="7">
    <location>
        <begin position="273"/>
        <end position="316"/>
    </location>
</feature>
<dbReference type="Pfam" id="PF21088">
    <property type="entry name" value="MS_channel_1st"/>
    <property type="match status" value="1"/>
</dbReference>
<dbReference type="InterPro" id="IPR023408">
    <property type="entry name" value="MscS_beta-dom_sf"/>
</dbReference>
<feature type="transmembrane region" description="Helical" evidence="8">
    <location>
        <begin position="25"/>
        <end position="46"/>
    </location>
</feature>
<dbReference type="GO" id="GO:0005886">
    <property type="term" value="C:plasma membrane"/>
    <property type="evidence" value="ECO:0007669"/>
    <property type="project" value="UniProtKB-SubCell"/>
</dbReference>
<dbReference type="InterPro" id="IPR011066">
    <property type="entry name" value="MscS_channel_C_sf"/>
</dbReference>
<dbReference type="PANTHER" id="PTHR30221:SF1">
    <property type="entry name" value="SMALL-CONDUCTANCE MECHANOSENSITIVE CHANNEL"/>
    <property type="match status" value="1"/>
</dbReference>
<evidence type="ECO:0000256" key="8">
    <source>
        <dbReference type="SAM" id="Phobius"/>
    </source>
</evidence>
<dbReference type="PANTHER" id="PTHR30221">
    <property type="entry name" value="SMALL-CONDUCTANCE MECHANOSENSITIVE CHANNEL"/>
    <property type="match status" value="1"/>
</dbReference>
<feature type="domain" description="Mechanosensitive ion channel transmembrane helices 2/3" evidence="11">
    <location>
        <begin position="73"/>
        <end position="106"/>
    </location>
</feature>
<dbReference type="Gene3D" id="3.30.70.100">
    <property type="match status" value="1"/>
</dbReference>
<evidence type="ECO:0000256" key="5">
    <source>
        <dbReference type="ARBA" id="ARBA00022989"/>
    </source>
</evidence>
<feature type="domain" description="Mechanosensitive ion channel MscS C-terminal" evidence="10">
    <location>
        <begin position="181"/>
        <end position="261"/>
    </location>
</feature>
<dbReference type="RefSeq" id="WP_146930074.1">
    <property type="nucleotide sequence ID" value="NZ_CBCSHZ010000012.1"/>
</dbReference>
<dbReference type="SUPFAM" id="SSF82861">
    <property type="entry name" value="Mechanosensitive channel protein MscS (YggB), transmembrane region"/>
    <property type="match status" value="1"/>
</dbReference>
<dbReference type="InterPro" id="IPR049278">
    <property type="entry name" value="MS_channel_C"/>
</dbReference>
<dbReference type="InterPro" id="IPR008910">
    <property type="entry name" value="MSC_TM_helix"/>
</dbReference>
<keyword evidence="3" id="KW-1003">Cell membrane</keyword>
<dbReference type="AlphaFoldDB" id="A0A5C6ZWM3"/>
<comment type="subcellular location">
    <subcellularLocation>
        <location evidence="1">Cell membrane</location>
        <topology evidence="1">Multi-pass membrane protein</topology>
    </subcellularLocation>
</comment>
<dbReference type="InterPro" id="IPR045275">
    <property type="entry name" value="MscS_archaea/bacteria_type"/>
</dbReference>
<dbReference type="SUPFAM" id="SSF82689">
    <property type="entry name" value="Mechanosensitive channel protein MscS (YggB), C-terminal domain"/>
    <property type="match status" value="1"/>
</dbReference>
<dbReference type="Gene3D" id="1.10.287.1260">
    <property type="match status" value="1"/>
</dbReference>
<evidence type="ECO:0000313" key="13">
    <source>
        <dbReference type="Proteomes" id="UP000321367"/>
    </source>
</evidence>
<keyword evidence="5 8" id="KW-1133">Transmembrane helix</keyword>
<evidence type="ECO:0000256" key="7">
    <source>
        <dbReference type="SAM" id="MobiDB-lite"/>
    </source>
</evidence>
<dbReference type="InterPro" id="IPR010920">
    <property type="entry name" value="LSM_dom_sf"/>
</dbReference>
<feature type="domain" description="Mechanosensitive ion channel MscS" evidence="9">
    <location>
        <begin position="108"/>
        <end position="173"/>
    </location>
</feature>
<proteinExistence type="inferred from homology"/>
<evidence type="ECO:0000259" key="9">
    <source>
        <dbReference type="Pfam" id="PF00924"/>
    </source>
</evidence>
<dbReference type="Gene3D" id="2.30.30.60">
    <property type="match status" value="1"/>
</dbReference>
<dbReference type="Pfam" id="PF00924">
    <property type="entry name" value="MS_channel_2nd"/>
    <property type="match status" value="1"/>
</dbReference>
<accession>A0A5C6ZWM3</accession>